<evidence type="ECO:0000313" key="1">
    <source>
        <dbReference type="EMBL" id="KAK0060542.1"/>
    </source>
</evidence>
<accession>A0AAD8FD48</accession>
<protein>
    <submittedName>
        <fullName evidence="1">Uncharacterized protein</fullName>
    </submittedName>
</protein>
<keyword evidence="2" id="KW-1185">Reference proteome</keyword>
<comment type="caution">
    <text evidence="1">The sequence shown here is derived from an EMBL/GenBank/DDBJ whole genome shotgun (WGS) entry which is preliminary data.</text>
</comment>
<reference evidence="1" key="2">
    <citation type="submission" date="2023-04" db="EMBL/GenBank/DDBJ databases">
        <authorList>
            <person name="Bu L."/>
            <person name="Lu L."/>
            <person name="Laidemitt M.R."/>
            <person name="Zhang S.M."/>
            <person name="Mutuku M."/>
            <person name="Mkoji G."/>
            <person name="Steinauer M."/>
            <person name="Loker E.S."/>
        </authorList>
    </citation>
    <scope>NUCLEOTIDE SEQUENCE</scope>
    <source>
        <strain evidence="1">KasaAsao</strain>
        <tissue evidence="1">Whole Snail</tissue>
    </source>
</reference>
<reference evidence="1" key="1">
    <citation type="journal article" date="2023" name="PLoS Negl. Trop. Dis.">
        <title>A genome sequence for Biomphalaria pfeifferi, the major vector snail for the human-infecting parasite Schistosoma mansoni.</title>
        <authorList>
            <person name="Bu L."/>
            <person name="Lu L."/>
            <person name="Laidemitt M.R."/>
            <person name="Zhang S.M."/>
            <person name="Mutuku M."/>
            <person name="Mkoji G."/>
            <person name="Steinauer M."/>
            <person name="Loker E.S."/>
        </authorList>
    </citation>
    <scope>NUCLEOTIDE SEQUENCE</scope>
    <source>
        <strain evidence="1">KasaAsao</strain>
    </source>
</reference>
<dbReference type="AlphaFoldDB" id="A0AAD8FD48"/>
<sequence>MHPNNGRDRNNKFDFACGIRENSMLDNCIQAIDKNFKCGTQRGHCPCQEIKQQGLNLTDICTSAYISECDLNDGKSIPAEPNVVVDEHSLMEHYKSVNGHTLQIKLKKTVFQNMTTCGPTTVSRDVHGKGPLN</sequence>
<proteinExistence type="predicted"/>
<dbReference type="Proteomes" id="UP001233172">
    <property type="component" value="Unassembled WGS sequence"/>
</dbReference>
<dbReference type="EMBL" id="JASAOG010000035">
    <property type="protein sequence ID" value="KAK0060542.1"/>
    <property type="molecule type" value="Genomic_DNA"/>
</dbReference>
<gene>
    <name evidence="1" type="ORF">Bpfe_010055</name>
</gene>
<name>A0AAD8FD48_BIOPF</name>
<evidence type="ECO:0000313" key="2">
    <source>
        <dbReference type="Proteomes" id="UP001233172"/>
    </source>
</evidence>
<organism evidence="1 2">
    <name type="scientific">Biomphalaria pfeifferi</name>
    <name type="common">Bloodfluke planorb</name>
    <name type="synonym">Freshwater snail</name>
    <dbReference type="NCBI Taxonomy" id="112525"/>
    <lineage>
        <taxon>Eukaryota</taxon>
        <taxon>Metazoa</taxon>
        <taxon>Spiralia</taxon>
        <taxon>Lophotrochozoa</taxon>
        <taxon>Mollusca</taxon>
        <taxon>Gastropoda</taxon>
        <taxon>Heterobranchia</taxon>
        <taxon>Euthyneura</taxon>
        <taxon>Panpulmonata</taxon>
        <taxon>Hygrophila</taxon>
        <taxon>Lymnaeoidea</taxon>
        <taxon>Planorbidae</taxon>
        <taxon>Biomphalaria</taxon>
    </lineage>
</organism>